<feature type="compositionally biased region" description="Basic residues" evidence="2">
    <location>
        <begin position="59"/>
        <end position="70"/>
    </location>
</feature>
<protein>
    <submittedName>
        <fullName evidence="3">Uncharacterized protein</fullName>
    </submittedName>
</protein>
<dbReference type="PROSITE" id="PS50012">
    <property type="entry name" value="RCC1_3"/>
    <property type="match status" value="1"/>
</dbReference>
<accession>X6MVI3</accession>
<dbReference type="AlphaFoldDB" id="X6MVI3"/>
<dbReference type="Gene3D" id="2.130.10.30">
    <property type="entry name" value="Regulator of chromosome condensation 1/beta-lactamase-inhibitor protein II"/>
    <property type="match status" value="1"/>
</dbReference>
<feature type="region of interest" description="Disordered" evidence="2">
    <location>
        <begin position="318"/>
        <end position="369"/>
    </location>
</feature>
<dbReference type="EMBL" id="ASPP01017250">
    <property type="protein sequence ID" value="ETO17115.1"/>
    <property type="molecule type" value="Genomic_DNA"/>
</dbReference>
<feature type="repeat" description="RCC1" evidence="1">
    <location>
        <begin position="267"/>
        <end position="318"/>
    </location>
</feature>
<feature type="compositionally biased region" description="Basic and acidic residues" evidence="2">
    <location>
        <begin position="331"/>
        <end position="340"/>
    </location>
</feature>
<dbReference type="InterPro" id="IPR009091">
    <property type="entry name" value="RCC1/BLIP-II"/>
</dbReference>
<reference evidence="3 4" key="1">
    <citation type="journal article" date="2013" name="Curr. Biol.">
        <title>The Genome of the Foraminiferan Reticulomyxa filosa.</title>
        <authorList>
            <person name="Glockner G."/>
            <person name="Hulsmann N."/>
            <person name="Schleicher M."/>
            <person name="Noegel A.A."/>
            <person name="Eichinger L."/>
            <person name="Gallinger C."/>
            <person name="Pawlowski J."/>
            <person name="Sierra R."/>
            <person name="Euteneuer U."/>
            <person name="Pillet L."/>
            <person name="Moustafa A."/>
            <person name="Platzer M."/>
            <person name="Groth M."/>
            <person name="Szafranski K."/>
            <person name="Schliwa M."/>
        </authorList>
    </citation>
    <scope>NUCLEOTIDE SEQUENCE [LARGE SCALE GENOMIC DNA]</scope>
</reference>
<keyword evidence="4" id="KW-1185">Reference proteome</keyword>
<proteinExistence type="predicted"/>
<feature type="region of interest" description="Disordered" evidence="2">
    <location>
        <begin position="52"/>
        <end position="106"/>
    </location>
</feature>
<feature type="compositionally biased region" description="Basic and acidic residues" evidence="2">
    <location>
        <begin position="71"/>
        <end position="104"/>
    </location>
</feature>
<dbReference type="SUPFAM" id="SSF50985">
    <property type="entry name" value="RCC1/BLIP-II"/>
    <property type="match status" value="1"/>
</dbReference>
<evidence type="ECO:0000313" key="4">
    <source>
        <dbReference type="Proteomes" id="UP000023152"/>
    </source>
</evidence>
<dbReference type="Pfam" id="PF00415">
    <property type="entry name" value="RCC1"/>
    <property type="match status" value="1"/>
</dbReference>
<dbReference type="Proteomes" id="UP000023152">
    <property type="component" value="Unassembled WGS sequence"/>
</dbReference>
<organism evidence="3 4">
    <name type="scientific">Reticulomyxa filosa</name>
    <dbReference type="NCBI Taxonomy" id="46433"/>
    <lineage>
        <taxon>Eukaryota</taxon>
        <taxon>Sar</taxon>
        <taxon>Rhizaria</taxon>
        <taxon>Retaria</taxon>
        <taxon>Foraminifera</taxon>
        <taxon>Monothalamids</taxon>
        <taxon>Reticulomyxidae</taxon>
        <taxon>Reticulomyxa</taxon>
    </lineage>
</organism>
<evidence type="ECO:0000256" key="2">
    <source>
        <dbReference type="SAM" id="MobiDB-lite"/>
    </source>
</evidence>
<dbReference type="OrthoDB" id="5981550at2759"/>
<name>X6MVI3_RETFI</name>
<sequence>MSKYPRIFIRKIEAEKNKDNKRSAFIYIKKKILNYFNIEETATGKNFVQLVKEGGGGSRTRRVRGKKKKTEIKEKKMSEEQKLTPEEEKQLESRRRRESREEKFRKIRERRASDVTQFEHPVPLYDSKTTEETGRRQSLVLEASTITQAKKEVELSVEWKAKLKRWIESESEADEERKKNEAQAKEWNELEIHCYCQYWTKKKEKEKEKGKEERKEERGNILSSDFAEETDIVYPPQRLISNHSVKGDFNDLSSKWKGAALYRRECKGVYSWGDNYDGQVGRGADNEVREWRSFDDLQDCTVQSIQMGEDHTAYVTSKGGLRMAGNNDRGQCGEDPEKSRGGVGGGGKGNDINDRNDISRVKPKKISST</sequence>
<evidence type="ECO:0000313" key="3">
    <source>
        <dbReference type="EMBL" id="ETO17115.1"/>
    </source>
</evidence>
<gene>
    <name evidence="3" type="ORF">RFI_20220</name>
</gene>
<comment type="caution">
    <text evidence="3">The sequence shown here is derived from an EMBL/GenBank/DDBJ whole genome shotgun (WGS) entry which is preliminary data.</text>
</comment>
<feature type="compositionally biased region" description="Basic and acidic residues" evidence="2">
    <location>
        <begin position="351"/>
        <end position="360"/>
    </location>
</feature>
<evidence type="ECO:0000256" key="1">
    <source>
        <dbReference type="PROSITE-ProRule" id="PRU00235"/>
    </source>
</evidence>
<dbReference type="InterPro" id="IPR000408">
    <property type="entry name" value="Reg_chr_condens"/>
</dbReference>